<evidence type="ECO:0000256" key="5">
    <source>
        <dbReference type="ARBA" id="ARBA00022842"/>
    </source>
</evidence>
<accession>A0A9D1F016</accession>
<dbReference type="PANTHER" id="PTHR43281:SF1">
    <property type="entry name" value="FARNESYL DIPHOSPHATE SYNTHASE"/>
    <property type="match status" value="1"/>
</dbReference>
<protein>
    <submittedName>
        <fullName evidence="8">Polyprenyl synthetase family protein</fullName>
    </submittedName>
</protein>
<dbReference type="SUPFAM" id="SSF48576">
    <property type="entry name" value="Terpenoid synthases"/>
    <property type="match status" value="1"/>
</dbReference>
<dbReference type="Gene3D" id="1.10.600.10">
    <property type="entry name" value="Farnesyl Diphosphate Synthase"/>
    <property type="match status" value="1"/>
</dbReference>
<reference evidence="8" key="2">
    <citation type="journal article" date="2021" name="PeerJ">
        <title>Extensive microbial diversity within the chicken gut microbiome revealed by metagenomics and culture.</title>
        <authorList>
            <person name="Gilroy R."/>
            <person name="Ravi A."/>
            <person name="Getino M."/>
            <person name="Pursley I."/>
            <person name="Horton D.L."/>
            <person name="Alikhan N.F."/>
            <person name="Baker D."/>
            <person name="Gharbi K."/>
            <person name="Hall N."/>
            <person name="Watson M."/>
            <person name="Adriaenssens E.M."/>
            <person name="Foster-Nyarko E."/>
            <person name="Jarju S."/>
            <person name="Secka A."/>
            <person name="Antonio M."/>
            <person name="Oren A."/>
            <person name="Chaudhuri R.R."/>
            <person name="La Ragione R."/>
            <person name="Hildebrand F."/>
            <person name="Pallen M.J."/>
        </authorList>
    </citation>
    <scope>NUCLEOTIDE SEQUENCE</scope>
    <source>
        <strain evidence="8">6276</strain>
    </source>
</reference>
<evidence type="ECO:0000256" key="7">
    <source>
        <dbReference type="RuleBase" id="RU004466"/>
    </source>
</evidence>
<proteinExistence type="inferred from homology"/>
<evidence type="ECO:0000256" key="2">
    <source>
        <dbReference type="ARBA" id="ARBA00006706"/>
    </source>
</evidence>
<evidence type="ECO:0000256" key="3">
    <source>
        <dbReference type="ARBA" id="ARBA00022679"/>
    </source>
</evidence>
<comment type="similarity">
    <text evidence="2 7">Belongs to the FPP/GGPP synthase family.</text>
</comment>
<dbReference type="FunFam" id="1.10.600.10:FF:000001">
    <property type="entry name" value="Geranylgeranyl diphosphate synthase"/>
    <property type="match status" value="1"/>
</dbReference>
<sequence length="297" mass="33153">MKQTMKMNDYIEIVDKKLDEFMPIEYPEDIFKAMKYTVTLPGKRLRPVMCLESCRVFGGNYEDAIPTACAIEMLHAQTLIHDDLPCMDNDDFRRGKPTNHKVFGEANAVLAGDALLTFAPQIIVKNSKNLGSEKLIKILEEYFQAGGAYGVIAGQVVDIESEKGNVQGDKGETLEYIHTHKTADLFKLALRTGAIIANATDEQINEITEFGQILGVAFQIADDILDEISTFEEMGKTLGKDKNAGKLTYTAMYGLDESKNKLSCLLDNCYDIIRKFDIKSEVFVEIISGIKKRVGIK</sequence>
<evidence type="ECO:0000313" key="9">
    <source>
        <dbReference type="Proteomes" id="UP000823928"/>
    </source>
</evidence>
<evidence type="ECO:0000256" key="1">
    <source>
        <dbReference type="ARBA" id="ARBA00001946"/>
    </source>
</evidence>
<dbReference type="GO" id="GO:0016114">
    <property type="term" value="P:terpenoid biosynthetic process"/>
    <property type="evidence" value="ECO:0007669"/>
    <property type="project" value="UniProtKB-ARBA"/>
</dbReference>
<keyword evidence="3 7" id="KW-0808">Transferase</keyword>
<evidence type="ECO:0000313" key="8">
    <source>
        <dbReference type="EMBL" id="HIS36856.1"/>
    </source>
</evidence>
<keyword evidence="4" id="KW-0479">Metal-binding</keyword>
<reference evidence="8" key="1">
    <citation type="submission" date="2020-10" db="EMBL/GenBank/DDBJ databases">
        <authorList>
            <person name="Gilroy R."/>
        </authorList>
    </citation>
    <scope>NUCLEOTIDE SEQUENCE</scope>
    <source>
        <strain evidence="8">6276</strain>
    </source>
</reference>
<dbReference type="CDD" id="cd00685">
    <property type="entry name" value="Trans_IPPS_HT"/>
    <property type="match status" value="1"/>
</dbReference>
<dbReference type="InterPro" id="IPR000092">
    <property type="entry name" value="Polyprenyl_synt"/>
</dbReference>
<keyword evidence="5" id="KW-0460">Magnesium</keyword>
<dbReference type="GO" id="GO:0004659">
    <property type="term" value="F:prenyltransferase activity"/>
    <property type="evidence" value="ECO:0007669"/>
    <property type="project" value="InterPro"/>
</dbReference>
<dbReference type="NCBIfam" id="NF045485">
    <property type="entry name" value="FPPsyn"/>
    <property type="match status" value="1"/>
</dbReference>
<dbReference type="InterPro" id="IPR053378">
    <property type="entry name" value="Prenyl_diphosphate_synthase"/>
</dbReference>
<dbReference type="GO" id="GO:0046872">
    <property type="term" value="F:metal ion binding"/>
    <property type="evidence" value="ECO:0007669"/>
    <property type="project" value="UniProtKB-KW"/>
</dbReference>
<dbReference type="PANTHER" id="PTHR43281">
    <property type="entry name" value="FARNESYL DIPHOSPHATE SYNTHASE"/>
    <property type="match status" value="1"/>
</dbReference>
<evidence type="ECO:0000256" key="6">
    <source>
        <dbReference type="ARBA" id="ARBA00023229"/>
    </source>
</evidence>
<dbReference type="Pfam" id="PF00348">
    <property type="entry name" value="polyprenyl_synt"/>
    <property type="match status" value="1"/>
</dbReference>
<keyword evidence="6" id="KW-0414">Isoprene biosynthesis</keyword>
<dbReference type="InterPro" id="IPR008949">
    <property type="entry name" value="Isoprenoid_synthase_dom_sf"/>
</dbReference>
<dbReference type="EMBL" id="DVIU01000189">
    <property type="protein sequence ID" value="HIS36856.1"/>
    <property type="molecule type" value="Genomic_DNA"/>
</dbReference>
<dbReference type="AlphaFoldDB" id="A0A9D1F016"/>
<gene>
    <name evidence="8" type="ORF">IAC10_09570</name>
</gene>
<dbReference type="SFLD" id="SFLDG01017">
    <property type="entry name" value="Polyprenyl_Transferase_Like"/>
    <property type="match status" value="1"/>
</dbReference>
<dbReference type="InterPro" id="IPR033749">
    <property type="entry name" value="Polyprenyl_synt_CS"/>
</dbReference>
<dbReference type="PROSITE" id="PS00723">
    <property type="entry name" value="POLYPRENYL_SYNTHASE_1"/>
    <property type="match status" value="1"/>
</dbReference>
<dbReference type="PROSITE" id="PS00444">
    <property type="entry name" value="POLYPRENYL_SYNTHASE_2"/>
    <property type="match status" value="1"/>
</dbReference>
<evidence type="ECO:0000256" key="4">
    <source>
        <dbReference type="ARBA" id="ARBA00022723"/>
    </source>
</evidence>
<organism evidence="8 9">
    <name type="scientific">Candidatus Scatousia excrementigallinarum</name>
    <dbReference type="NCBI Taxonomy" id="2840935"/>
    <lineage>
        <taxon>Bacteria</taxon>
        <taxon>Candidatus Scatousia</taxon>
    </lineage>
</organism>
<name>A0A9D1F016_9BACT</name>
<comment type="caution">
    <text evidence="8">The sequence shown here is derived from an EMBL/GenBank/DDBJ whole genome shotgun (WGS) entry which is preliminary data.</text>
</comment>
<dbReference type="Proteomes" id="UP000823928">
    <property type="component" value="Unassembled WGS sequence"/>
</dbReference>
<dbReference type="GO" id="GO:0005737">
    <property type="term" value="C:cytoplasm"/>
    <property type="evidence" value="ECO:0007669"/>
    <property type="project" value="UniProtKB-ARBA"/>
</dbReference>
<dbReference type="SFLD" id="SFLDS00005">
    <property type="entry name" value="Isoprenoid_Synthase_Type_I"/>
    <property type="match status" value="1"/>
</dbReference>
<comment type="cofactor">
    <cofactor evidence="1">
        <name>Mg(2+)</name>
        <dbReference type="ChEBI" id="CHEBI:18420"/>
    </cofactor>
</comment>